<name>A0A498HAJ1_MALDO</name>
<reference evidence="1 2" key="1">
    <citation type="submission" date="2018-10" db="EMBL/GenBank/DDBJ databases">
        <title>A high-quality apple genome assembly.</title>
        <authorList>
            <person name="Hu J."/>
        </authorList>
    </citation>
    <scope>NUCLEOTIDE SEQUENCE [LARGE SCALE GENOMIC DNA]</scope>
    <source>
        <strain evidence="2">cv. HFTH1</strain>
        <tissue evidence="1">Young leaf</tissue>
    </source>
</reference>
<gene>
    <name evidence="1" type="ORF">DVH24_030811</name>
</gene>
<protein>
    <recommendedName>
        <fullName evidence="3">Protein kinase domain-containing protein</fullName>
    </recommendedName>
</protein>
<evidence type="ECO:0000313" key="1">
    <source>
        <dbReference type="EMBL" id="RXH68478.1"/>
    </source>
</evidence>
<evidence type="ECO:0008006" key="3">
    <source>
        <dbReference type="Google" id="ProtNLM"/>
    </source>
</evidence>
<accession>A0A498HAJ1</accession>
<organism evidence="1 2">
    <name type="scientific">Malus domestica</name>
    <name type="common">Apple</name>
    <name type="synonym">Pyrus malus</name>
    <dbReference type="NCBI Taxonomy" id="3750"/>
    <lineage>
        <taxon>Eukaryota</taxon>
        <taxon>Viridiplantae</taxon>
        <taxon>Streptophyta</taxon>
        <taxon>Embryophyta</taxon>
        <taxon>Tracheophyta</taxon>
        <taxon>Spermatophyta</taxon>
        <taxon>Magnoliopsida</taxon>
        <taxon>eudicotyledons</taxon>
        <taxon>Gunneridae</taxon>
        <taxon>Pentapetalae</taxon>
        <taxon>rosids</taxon>
        <taxon>fabids</taxon>
        <taxon>Rosales</taxon>
        <taxon>Rosaceae</taxon>
        <taxon>Amygdaloideae</taxon>
        <taxon>Maleae</taxon>
        <taxon>Malus</taxon>
    </lineage>
</organism>
<dbReference type="AlphaFoldDB" id="A0A498HAJ1"/>
<keyword evidence="2" id="KW-1185">Reference proteome</keyword>
<dbReference type="Proteomes" id="UP000290289">
    <property type="component" value="Chromosome 17"/>
</dbReference>
<sequence length="123" mass="14299">MVWFATYCNTRNMWLVCYDRFDCYLRPWLNRKNNATKVVPLEHNSDDLNPWWCNFIQMVLKAAHYMHNHGSYHGDLSCIGGFVMVGKNVKLVNIEKGFHGMHGLRALSHKLSKPKGVSRFVKG</sequence>
<dbReference type="EMBL" id="RDQH01000343">
    <property type="protein sequence ID" value="RXH68478.1"/>
    <property type="molecule type" value="Genomic_DNA"/>
</dbReference>
<evidence type="ECO:0000313" key="2">
    <source>
        <dbReference type="Proteomes" id="UP000290289"/>
    </source>
</evidence>
<comment type="caution">
    <text evidence="1">The sequence shown here is derived from an EMBL/GenBank/DDBJ whole genome shotgun (WGS) entry which is preliminary data.</text>
</comment>
<proteinExistence type="predicted"/>